<name>A0ABR4FYK1_9EURO</name>
<dbReference type="EMBL" id="JBFTWV010000081">
    <property type="protein sequence ID" value="KAL2788321.1"/>
    <property type="molecule type" value="Genomic_DNA"/>
</dbReference>
<protein>
    <submittedName>
        <fullName evidence="2">Uncharacterized protein</fullName>
    </submittedName>
</protein>
<evidence type="ECO:0000313" key="2">
    <source>
        <dbReference type="EMBL" id="KAL2788321.1"/>
    </source>
</evidence>
<dbReference type="Proteomes" id="UP001610563">
    <property type="component" value="Unassembled WGS sequence"/>
</dbReference>
<evidence type="ECO:0000313" key="3">
    <source>
        <dbReference type="Proteomes" id="UP001610563"/>
    </source>
</evidence>
<accession>A0ABR4FYK1</accession>
<feature type="region of interest" description="Disordered" evidence="1">
    <location>
        <begin position="93"/>
        <end position="158"/>
    </location>
</feature>
<proteinExistence type="predicted"/>
<evidence type="ECO:0000256" key="1">
    <source>
        <dbReference type="SAM" id="MobiDB-lite"/>
    </source>
</evidence>
<feature type="compositionally biased region" description="Polar residues" evidence="1">
    <location>
        <begin position="109"/>
        <end position="119"/>
    </location>
</feature>
<organism evidence="2 3">
    <name type="scientific">Aspergillus keveii</name>
    <dbReference type="NCBI Taxonomy" id="714993"/>
    <lineage>
        <taxon>Eukaryota</taxon>
        <taxon>Fungi</taxon>
        <taxon>Dikarya</taxon>
        <taxon>Ascomycota</taxon>
        <taxon>Pezizomycotina</taxon>
        <taxon>Eurotiomycetes</taxon>
        <taxon>Eurotiomycetidae</taxon>
        <taxon>Eurotiales</taxon>
        <taxon>Aspergillaceae</taxon>
        <taxon>Aspergillus</taxon>
        <taxon>Aspergillus subgen. Nidulantes</taxon>
    </lineage>
</organism>
<gene>
    <name evidence="2" type="ORF">BJX66DRAFT_262329</name>
</gene>
<reference evidence="2 3" key="1">
    <citation type="submission" date="2024-07" db="EMBL/GenBank/DDBJ databases">
        <title>Section-level genome sequencing and comparative genomics of Aspergillus sections Usti and Cavernicolus.</title>
        <authorList>
            <consortium name="Lawrence Berkeley National Laboratory"/>
            <person name="Nybo J.L."/>
            <person name="Vesth T.C."/>
            <person name="Theobald S."/>
            <person name="Frisvad J.C."/>
            <person name="Larsen T.O."/>
            <person name="Kjaerboelling I."/>
            <person name="Rothschild-Mancinelli K."/>
            <person name="Lyhne E.K."/>
            <person name="Kogle M.E."/>
            <person name="Barry K."/>
            <person name="Clum A."/>
            <person name="Na H."/>
            <person name="Ledsgaard L."/>
            <person name="Lin J."/>
            <person name="Lipzen A."/>
            <person name="Kuo A."/>
            <person name="Riley R."/>
            <person name="Mondo S."/>
            <person name="Labutti K."/>
            <person name="Haridas S."/>
            <person name="Pangalinan J."/>
            <person name="Salamov A.A."/>
            <person name="Simmons B.A."/>
            <person name="Magnuson J.K."/>
            <person name="Chen J."/>
            <person name="Drula E."/>
            <person name="Henrissat B."/>
            <person name="Wiebenga A."/>
            <person name="Lubbers R.J."/>
            <person name="Gomes A.C."/>
            <person name="Makela M.R."/>
            <person name="Stajich J."/>
            <person name="Grigoriev I.V."/>
            <person name="Mortensen U.H."/>
            <person name="De Vries R.P."/>
            <person name="Baker S.E."/>
            <person name="Andersen M.R."/>
        </authorList>
    </citation>
    <scope>NUCLEOTIDE SEQUENCE [LARGE SCALE GENOMIC DNA]</scope>
    <source>
        <strain evidence="2 3">CBS 209.92</strain>
    </source>
</reference>
<sequence length="158" mass="17922">MSYERSDIDAVYILHYKSTDLDVFTAQDEEYPFFQYEDHAEIILSYASSSQSDANDLIRMTLHLMHDTRLCFDDDAKKALIFESISCIGHTHLDDGAHPSSERSRICGWNSSSTHSNTQRPRKRNSGHYKPPPYTQSTSKSPTQKSPSSKIPQYPGSA</sequence>
<feature type="compositionally biased region" description="Basic and acidic residues" evidence="1">
    <location>
        <begin position="93"/>
        <end position="105"/>
    </location>
</feature>
<keyword evidence="3" id="KW-1185">Reference proteome</keyword>
<feature type="compositionally biased region" description="Low complexity" evidence="1">
    <location>
        <begin position="135"/>
        <end position="158"/>
    </location>
</feature>
<comment type="caution">
    <text evidence="2">The sequence shown here is derived from an EMBL/GenBank/DDBJ whole genome shotgun (WGS) entry which is preliminary data.</text>
</comment>